<dbReference type="Proteomes" id="UP000824120">
    <property type="component" value="Chromosome 4"/>
</dbReference>
<sequence length="52" mass="6105">MTEAFKEFDMFQNLDGFESDSDEDEIIVDLNLMSINLEIITSQRTIHNSRNH</sequence>
<proteinExistence type="predicted"/>
<evidence type="ECO:0000313" key="2">
    <source>
        <dbReference type="Proteomes" id="UP000824120"/>
    </source>
</evidence>
<dbReference type="EMBL" id="JACXVP010000004">
    <property type="protein sequence ID" value="KAG5609533.1"/>
    <property type="molecule type" value="Genomic_DNA"/>
</dbReference>
<reference evidence="1 2" key="1">
    <citation type="submission" date="2020-09" db="EMBL/GenBank/DDBJ databases">
        <title>De no assembly of potato wild relative species, Solanum commersonii.</title>
        <authorList>
            <person name="Cho K."/>
        </authorList>
    </citation>
    <scope>NUCLEOTIDE SEQUENCE [LARGE SCALE GENOMIC DNA]</scope>
    <source>
        <strain evidence="1">LZ3.2</strain>
        <tissue evidence="1">Leaf</tissue>
    </source>
</reference>
<evidence type="ECO:0000313" key="1">
    <source>
        <dbReference type="EMBL" id="KAG5609533.1"/>
    </source>
</evidence>
<accession>A0A9J5ZAZ7</accession>
<protein>
    <submittedName>
        <fullName evidence="1">Uncharacterized protein</fullName>
    </submittedName>
</protein>
<comment type="caution">
    <text evidence="1">The sequence shown here is derived from an EMBL/GenBank/DDBJ whole genome shotgun (WGS) entry which is preliminary data.</text>
</comment>
<organism evidence="1 2">
    <name type="scientific">Solanum commersonii</name>
    <name type="common">Commerson's wild potato</name>
    <name type="synonym">Commerson's nightshade</name>
    <dbReference type="NCBI Taxonomy" id="4109"/>
    <lineage>
        <taxon>Eukaryota</taxon>
        <taxon>Viridiplantae</taxon>
        <taxon>Streptophyta</taxon>
        <taxon>Embryophyta</taxon>
        <taxon>Tracheophyta</taxon>
        <taxon>Spermatophyta</taxon>
        <taxon>Magnoliopsida</taxon>
        <taxon>eudicotyledons</taxon>
        <taxon>Gunneridae</taxon>
        <taxon>Pentapetalae</taxon>
        <taxon>asterids</taxon>
        <taxon>lamiids</taxon>
        <taxon>Solanales</taxon>
        <taxon>Solanaceae</taxon>
        <taxon>Solanoideae</taxon>
        <taxon>Solaneae</taxon>
        <taxon>Solanum</taxon>
    </lineage>
</organism>
<name>A0A9J5ZAZ7_SOLCO</name>
<keyword evidence="2" id="KW-1185">Reference proteome</keyword>
<dbReference type="AlphaFoldDB" id="A0A9J5ZAZ7"/>
<gene>
    <name evidence="1" type="ORF">H5410_020814</name>
</gene>